<dbReference type="CDD" id="cd01949">
    <property type="entry name" value="GGDEF"/>
    <property type="match status" value="1"/>
</dbReference>
<feature type="transmembrane region" description="Helical" evidence="1">
    <location>
        <begin position="108"/>
        <end position="126"/>
    </location>
</feature>
<keyword evidence="1" id="KW-1133">Transmembrane helix</keyword>
<dbReference type="Gene3D" id="3.30.70.270">
    <property type="match status" value="1"/>
</dbReference>
<gene>
    <name evidence="3" type="ORF">CIL03_05935</name>
</gene>
<protein>
    <submittedName>
        <fullName evidence="3">GGDEF domain-containing protein</fullName>
    </submittedName>
</protein>
<dbReference type="PANTHER" id="PTHR45138:SF9">
    <property type="entry name" value="DIGUANYLATE CYCLASE DGCM-RELATED"/>
    <property type="match status" value="1"/>
</dbReference>
<comment type="caution">
    <text evidence="3">The sequence shown here is derived from an EMBL/GenBank/DDBJ whole genome shotgun (WGS) entry which is preliminary data.</text>
</comment>
<dbReference type="InterPro" id="IPR000160">
    <property type="entry name" value="GGDEF_dom"/>
</dbReference>
<dbReference type="AlphaFoldDB" id="A0A265ND80"/>
<accession>A0A265ND80</accession>
<dbReference type="SUPFAM" id="SSF55073">
    <property type="entry name" value="Nucleotide cyclase"/>
    <property type="match status" value="1"/>
</dbReference>
<dbReference type="EMBL" id="NPMS01000002">
    <property type="protein sequence ID" value="OZU89256.1"/>
    <property type="molecule type" value="Genomic_DNA"/>
</dbReference>
<keyword evidence="1" id="KW-0812">Transmembrane</keyword>
<dbReference type="RefSeq" id="WP_094884569.1">
    <property type="nucleotide sequence ID" value="NZ_NPMS01000002.1"/>
</dbReference>
<dbReference type="GO" id="GO:0052621">
    <property type="term" value="F:diguanylate cyclase activity"/>
    <property type="evidence" value="ECO:0007669"/>
    <property type="project" value="TreeGrafter"/>
</dbReference>
<dbReference type="OrthoDB" id="9759607at2"/>
<dbReference type="Proteomes" id="UP000216498">
    <property type="component" value="Unassembled WGS sequence"/>
</dbReference>
<dbReference type="InterPro" id="IPR050469">
    <property type="entry name" value="Diguanylate_Cyclase"/>
</dbReference>
<evidence type="ECO:0000259" key="2">
    <source>
        <dbReference type="PROSITE" id="PS50887"/>
    </source>
</evidence>
<sequence length="419" mass="48277">MLRLKIFISSVFLASLIVAASFGQILVNTSLYLKVILIFWLFSFLYSHLSIIVRKGNVRMDYGIYYGLSLGLFTGPLGLFIFETIYRFTVYFSRKYTNTADPDEFLHTFYNIGAFALNHSIAYFLFIQLYPAFQSLPFGFWILIALLIIVVSMLSDAYLIIVFSITGDIKSRKEAIEFIKSRSILDMGKIAVSNGLLFLFLQQQQWEMLIALFILNYLVSRSFLVKSQSIQHKIERDKFEQMAYTDFLTEVYNRAYMDKKMNEINNSGENLGIVVSDIDAFKRINDSYNHAVGDRVIQHYAATLQSYLDDGDYLFRSGGEEFTIFLRNKDYQTCVELVEKIRDGVEGQHATAEYQSDNIAIPYTASFGLYYYKTNESIEIKKAYVYADHLLLTSKDLGKNRVSVKNGMNEMPLSLRFKG</sequence>
<dbReference type="NCBIfam" id="TIGR00254">
    <property type="entry name" value="GGDEF"/>
    <property type="match status" value="1"/>
</dbReference>
<feature type="domain" description="GGDEF" evidence="2">
    <location>
        <begin position="269"/>
        <end position="407"/>
    </location>
</feature>
<evidence type="ECO:0000313" key="4">
    <source>
        <dbReference type="Proteomes" id="UP000216498"/>
    </source>
</evidence>
<evidence type="ECO:0000256" key="1">
    <source>
        <dbReference type="SAM" id="Phobius"/>
    </source>
</evidence>
<evidence type="ECO:0000313" key="3">
    <source>
        <dbReference type="EMBL" id="OZU89256.1"/>
    </source>
</evidence>
<dbReference type="SMART" id="SM00267">
    <property type="entry name" value="GGDEF"/>
    <property type="match status" value="1"/>
</dbReference>
<keyword evidence="1" id="KW-0472">Membrane</keyword>
<keyword evidence="4" id="KW-1185">Reference proteome</keyword>
<dbReference type="PANTHER" id="PTHR45138">
    <property type="entry name" value="REGULATORY COMPONENTS OF SENSORY TRANSDUCTION SYSTEM"/>
    <property type="match status" value="1"/>
</dbReference>
<organism evidence="3 4">
    <name type="scientific">Virgibacillus indicus</name>
    <dbReference type="NCBI Taxonomy" id="2024554"/>
    <lineage>
        <taxon>Bacteria</taxon>
        <taxon>Bacillati</taxon>
        <taxon>Bacillota</taxon>
        <taxon>Bacilli</taxon>
        <taxon>Bacillales</taxon>
        <taxon>Bacillaceae</taxon>
        <taxon>Virgibacillus</taxon>
    </lineage>
</organism>
<feature type="transmembrane region" description="Helical" evidence="1">
    <location>
        <begin position="65"/>
        <end position="88"/>
    </location>
</feature>
<feature type="transmembrane region" description="Helical" evidence="1">
    <location>
        <begin position="33"/>
        <end position="53"/>
    </location>
</feature>
<dbReference type="Pfam" id="PF00990">
    <property type="entry name" value="GGDEF"/>
    <property type="match status" value="1"/>
</dbReference>
<proteinExistence type="predicted"/>
<dbReference type="InterPro" id="IPR029787">
    <property type="entry name" value="Nucleotide_cyclase"/>
</dbReference>
<name>A0A265ND80_9BACI</name>
<feature type="transmembrane region" description="Helical" evidence="1">
    <location>
        <begin position="138"/>
        <end position="165"/>
    </location>
</feature>
<dbReference type="InterPro" id="IPR043128">
    <property type="entry name" value="Rev_trsase/Diguanyl_cyclase"/>
</dbReference>
<dbReference type="PROSITE" id="PS50887">
    <property type="entry name" value="GGDEF"/>
    <property type="match status" value="1"/>
</dbReference>
<reference evidence="3 4" key="1">
    <citation type="submission" date="2017-08" db="EMBL/GenBank/DDBJ databases">
        <title>Virgibacillus indicus sp. nov. and Virgibacillus profoundi sp. nov, two moderately halophilic bacteria isolated from marine sediment by using the Microfluidic Streak Plate.</title>
        <authorList>
            <person name="Xu B."/>
            <person name="Hu B."/>
            <person name="Wang J."/>
            <person name="Zhu Y."/>
            <person name="Huang L."/>
            <person name="Du W."/>
            <person name="Huang Y."/>
        </authorList>
    </citation>
    <scope>NUCLEOTIDE SEQUENCE [LARGE SCALE GENOMIC DNA]</scope>
    <source>
        <strain evidence="3 4">IO3-P2-C2</strain>
    </source>
</reference>